<evidence type="ECO:0000259" key="1">
    <source>
        <dbReference type="PROSITE" id="PS51499"/>
    </source>
</evidence>
<sequence>PFSFVSGITMNMTKGITPRDYSLLLKPSPLSSLGLLHSLQHGNSRIRVPVTIRIQPERFCHRAPTVTNEVPQNADFPQHYSRKEKKPFPVPIVELRRAARERMKKMKDEPRKSMSAPKNGLLVKSLVLTAYNVYNTRITLINNLKKLLKVVPVHACGWCNEIHVGPVGHPFELLVVELCIQAGVEIPEFPTKRRRKPIIRIGRKEFIDADESDLPDKISEGPLKPLPAETPDSEIVAPLDNEVVPLAVETILAWERTRKGAKRLMRLYNVSVCGYCPEIHVGSQDHKA</sequence>
<name>A0A0B2PJG6_GLYSO</name>
<gene>
    <name evidence="2" type="ORF">glysoja_050194</name>
</gene>
<dbReference type="AlphaFoldDB" id="A0A0B2PJG6"/>
<protein>
    <submittedName>
        <fullName evidence="2">APO protein 2, chloroplastic</fullName>
    </submittedName>
</protein>
<dbReference type="EMBL" id="KN666780">
    <property type="protein sequence ID" value="KHN07712.1"/>
    <property type="molecule type" value="Genomic_DNA"/>
</dbReference>
<dbReference type="GO" id="GO:0003723">
    <property type="term" value="F:RNA binding"/>
    <property type="evidence" value="ECO:0007669"/>
    <property type="project" value="InterPro"/>
</dbReference>
<proteinExistence type="predicted"/>
<dbReference type="Proteomes" id="UP000053555">
    <property type="component" value="Unassembled WGS sequence"/>
</dbReference>
<accession>A0A0B2PJG6</accession>
<dbReference type="Pfam" id="PF05634">
    <property type="entry name" value="APO_RNA-bind"/>
    <property type="match status" value="3"/>
</dbReference>
<feature type="domain" description="APO" evidence="1">
    <location>
        <begin position="272"/>
        <end position="288"/>
    </location>
</feature>
<evidence type="ECO:0000313" key="2">
    <source>
        <dbReference type="EMBL" id="KHN07712.1"/>
    </source>
</evidence>
<dbReference type="PROSITE" id="PS51499">
    <property type="entry name" value="APO"/>
    <property type="match status" value="1"/>
</dbReference>
<dbReference type="InterPro" id="IPR023342">
    <property type="entry name" value="APO_dom"/>
</dbReference>
<feature type="non-terminal residue" evidence="2">
    <location>
        <position position="1"/>
    </location>
</feature>
<reference evidence="2" key="1">
    <citation type="submission" date="2014-07" db="EMBL/GenBank/DDBJ databases">
        <title>Identification of a novel salt tolerance gene in wild soybean by whole-genome sequencing.</title>
        <authorList>
            <person name="Lam H.-M."/>
            <person name="Qi X."/>
            <person name="Li M.-W."/>
            <person name="Liu X."/>
            <person name="Xie M."/>
            <person name="Ni M."/>
            <person name="Xu X."/>
        </authorList>
    </citation>
    <scope>NUCLEOTIDE SEQUENCE [LARGE SCALE GENOMIC DNA]</scope>
    <source>
        <tissue evidence="2">Root</tissue>
    </source>
</reference>
<organism evidence="2">
    <name type="scientific">Glycine soja</name>
    <name type="common">Wild soybean</name>
    <dbReference type="NCBI Taxonomy" id="3848"/>
    <lineage>
        <taxon>Eukaryota</taxon>
        <taxon>Viridiplantae</taxon>
        <taxon>Streptophyta</taxon>
        <taxon>Embryophyta</taxon>
        <taxon>Tracheophyta</taxon>
        <taxon>Spermatophyta</taxon>
        <taxon>Magnoliopsida</taxon>
        <taxon>eudicotyledons</taxon>
        <taxon>Gunneridae</taxon>
        <taxon>Pentapetalae</taxon>
        <taxon>rosids</taxon>
        <taxon>fabids</taxon>
        <taxon>Fabales</taxon>
        <taxon>Fabaceae</taxon>
        <taxon>Papilionoideae</taxon>
        <taxon>50 kb inversion clade</taxon>
        <taxon>NPAAA clade</taxon>
        <taxon>indigoferoid/millettioid clade</taxon>
        <taxon>Phaseoleae</taxon>
        <taxon>Glycine</taxon>
        <taxon>Glycine subgen. Soja</taxon>
    </lineage>
</organism>